<comment type="caution">
    <text evidence="9">The sequence shown here is derived from an EMBL/GenBank/DDBJ whole genome shotgun (WGS) entry which is preliminary data.</text>
</comment>
<keyword evidence="3" id="KW-0805">Transcription regulation</keyword>
<dbReference type="InterPro" id="IPR025944">
    <property type="entry name" value="Sigma_54_int_dom_CS"/>
</dbReference>
<evidence type="ECO:0000256" key="3">
    <source>
        <dbReference type="ARBA" id="ARBA00023015"/>
    </source>
</evidence>
<evidence type="ECO:0000256" key="1">
    <source>
        <dbReference type="ARBA" id="ARBA00022741"/>
    </source>
</evidence>
<dbReference type="PANTHER" id="PTHR32071:SF57">
    <property type="entry name" value="C4-DICARBOXYLATE TRANSPORT TRANSCRIPTIONAL REGULATORY PROTEIN DCTD"/>
    <property type="match status" value="1"/>
</dbReference>
<proteinExistence type="predicted"/>
<dbReference type="PROSITE" id="PS50113">
    <property type="entry name" value="PAC"/>
    <property type="match status" value="1"/>
</dbReference>
<dbReference type="InterPro" id="IPR000014">
    <property type="entry name" value="PAS"/>
</dbReference>
<keyword evidence="4" id="KW-0238">DNA-binding</keyword>
<dbReference type="InterPro" id="IPR058031">
    <property type="entry name" value="AAA_lid_NorR"/>
</dbReference>
<dbReference type="SUPFAM" id="SSF55785">
    <property type="entry name" value="PYP-like sensor domain (PAS domain)"/>
    <property type="match status" value="1"/>
</dbReference>
<dbReference type="CDD" id="cd00130">
    <property type="entry name" value="PAS"/>
    <property type="match status" value="1"/>
</dbReference>
<dbReference type="InterPro" id="IPR002197">
    <property type="entry name" value="HTH_Fis"/>
</dbReference>
<dbReference type="Pfam" id="PF13426">
    <property type="entry name" value="PAS_9"/>
    <property type="match status" value="1"/>
</dbReference>
<keyword evidence="1" id="KW-0547">Nucleotide-binding</keyword>
<dbReference type="SUPFAM" id="SSF46689">
    <property type="entry name" value="Homeodomain-like"/>
    <property type="match status" value="1"/>
</dbReference>
<keyword evidence="2" id="KW-0067">ATP-binding</keyword>
<evidence type="ECO:0000259" key="8">
    <source>
        <dbReference type="PROSITE" id="PS50113"/>
    </source>
</evidence>
<dbReference type="EMBL" id="JBHPBY010000270">
    <property type="protein sequence ID" value="MFC1852127.1"/>
    <property type="molecule type" value="Genomic_DNA"/>
</dbReference>
<dbReference type="InterPro" id="IPR002078">
    <property type="entry name" value="Sigma_54_int"/>
</dbReference>
<dbReference type="InterPro" id="IPR035965">
    <property type="entry name" value="PAS-like_dom_sf"/>
</dbReference>
<evidence type="ECO:0000313" key="10">
    <source>
        <dbReference type="Proteomes" id="UP001594351"/>
    </source>
</evidence>
<dbReference type="InterPro" id="IPR009057">
    <property type="entry name" value="Homeodomain-like_sf"/>
</dbReference>
<dbReference type="PROSITE" id="PS00688">
    <property type="entry name" value="SIGMA54_INTERACT_3"/>
    <property type="match status" value="1"/>
</dbReference>
<name>A0ABV6Z0Z5_UNCC1</name>
<dbReference type="PANTHER" id="PTHR32071">
    <property type="entry name" value="TRANSCRIPTIONAL REGULATORY PROTEIN"/>
    <property type="match status" value="1"/>
</dbReference>
<dbReference type="Pfam" id="PF02954">
    <property type="entry name" value="HTH_8"/>
    <property type="match status" value="1"/>
</dbReference>
<dbReference type="PROSITE" id="PS50112">
    <property type="entry name" value="PAS"/>
    <property type="match status" value="1"/>
</dbReference>
<dbReference type="PROSITE" id="PS00676">
    <property type="entry name" value="SIGMA54_INTERACT_2"/>
    <property type="match status" value="1"/>
</dbReference>
<dbReference type="SUPFAM" id="SSF52540">
    <property type="entry name" value="P-loop containing nucleoside triphosphate hydrolases"/>
    <property type="match status" value="1"/>
</dbReference>
<dbReference type="InterPro" id="IPR025943">
    <property type="entry name" value="Sigma_54_int_dom_ATP-bd_2"/>
</dbReference>
<organism evidence="9 10">
    <name type="scientific">candidate division CSSED10-310 bacterium</name>
    <dbReference type="NCBI Taxonomy" id="2855610"/>
    <lineage>
        <taxon>Bacteria</taxon>
        <taxon>Bacteria division CSSED10-310</taxon>
    </lineage>
</organism>
<dbReference type="Gene3D" id="3.30.450.20">
    <property type="entry name" value="PAS domain"/>
    <property type="match status" value="1"/>
</dbReference>
<dbReference type="InterPro" id="IPR003593">
    <property type="entry name" value="AAA+_ATPase"/>
</dbReference>
<dbReference type="SMART" id="SM00382">
    <property type="entry name" value="AAA"/>
    <property type="match status" value="1"/>
</dbReference>
<dbReference type="Gene3D" id="1.10.8.60">
    <property type="match status" value="1"/>
</dbReference>
<accession>A0ABV6Z0Z5</accession>
<dbReference type="InterPro" id="IPR025662">
    <property type="entry name" value="Sigma_54_int_dom_ATP-bd_1"/>
</dbReference>
<evidence type="ECO:0000256" key="5">
    <source>
        <dbReference type="ARBA" id="ARBA00023163"/>
    </source>
</evidence>
<evidence type="ECO:0000313" key="9">
    <source>
        <dbReference type="EMBL" id="MFC1852127.1"/>
    </source>
</evidence>
<keyword evidence="5" id="KW-0804">Transcription</keyword>
<dbReference type="Pfam" id="PF00158">
    <property type="entry name" value="Sigma54_activat"/>
    <property type="match status" value="1"/>
</dbReference>
<dbReference type="Proteomes" id="UP001594351">
    <property type="component" value="Unassembled WGS sequence"/>
</dbReference>
<protein>
    <submittedName>
        <fullName evidence="9">Sigma-54 interaction domain-containing protein</fullName>
    </submittedName>
</protein>
<reference evidence="9 10" key="1">
    <citation type="submission" date="2024-09" db="EMBL/GenBank/DDBJ databases">
        <title>Laminarin stimulates single cell rates of sulfate reduction while oxygen inhibits transcriptomic activity in coastal marine sediment.</title>
        <authorList>
            <person name="Lindsay M."/>
            <person name="Orcutt B."/>
            <person name="Emerson D."/>
            <person name="Stepanauskas R."/>
            <person name="D'Angelo T."/>
        </authorList>
    </citation>
    <scope>NUCLEOTIDE SEQUENCE [LARGE SCALE GENOMIC DNA]</scope>
    <source>
        <strain evidence="9">SAG AM-311-K15</strain>
    </source>
</reference>
<feature type="domain" description="PAC" evidence="8">
    <location>
        <begin position="79"/>
        <end position="131"/>
    </location>
</feature>
<dbReference type="Gene3D" id="3.40.50.300">
    <property type="entry name" value="P-loop containing nucleotide triphosphate hydrolases"/>
    <property type="match status" value="1"/>
</dbReference>
<dbReference type="NCBIfam" id="TIGR00229">
    <property type="entry name" value="sensory_box"/>
    <property type="match status" value="1"/>
</dbReference>
<dbReference type="Pfam" id="PF25601">
    <property type="entry name" value="AAA_lid_14"/>
    <property type="match status" value="1"/>
</dbReference>
<gene>
    <name evidence="9" type="ORF">ACFL27_18185</name>
</gene>
<feature type="domain" description="PAS" evidence="7">
    <location>
        <begin position="6"/>
        <end position="51"/>
    </location>
</feature>
<dbReference type="InterPro" id="IPR027417">
    <property type="entry name" value="P-loop_NTPase"/>
</dbReference>
<evidence type="ECO:0000256" key="4">
    <source>
        <dbReference type="ARBA" id="ARBA00023125"/>
    </source>
</evidence>
<sequence length="454" mass="51024">MKNQLDERFFPLIFDAISHGIFTIDGSQKITSFNHMAEEITGYQRHEVIGQPCSSVFQTDMCRQNCPLKSSISTGERSDVGEVIIITRSGRPLTVEISTAALIDEGGNVIGGVEMFRDLQLVTELRKQLYKSYVYEDIISKNHHMQKIFTLLPAVANTQSTVLVTGESGTGKELIARAIHSLGPRKGGPFVAINCGAIPDNLLESELFGYKQGAFTDAKRDKPGKFAAAEGGTLLLDEIGDISKHMQVKLLRVLQEREYSPLGSTELMKTDVKIIASTNRDLIQDINDGRFRRDLYYRLNVVQIKLPPLSERREDIPLLTQHFIERFNTLQNRRISGCSERVMSAFMNYSFPGNIRELENAIEHAFVICIDNLIQISDLPEQIITSRNRVDQKSAAVILPLENAESQTIRAVLEENDYSRSLSAKQLGISRNTLWRKMKKYGLTDPVRDRAGDS</sequence>
<evidence type="ECO:0000259" key="6">
    <source>
        <dbReference type="PROSITE" id="PS50045"/>
    </source>
</evidence>
<feature type="domain" description="Sigma-54 factor interaction" evidence="6">
    <location>
        <begin position="138"/>
        <end position="367"/>
    </location>
</feature>
<dbReference type="CDD" id="cd00009">
    <property type="entry name" value="AAA"/>
    <property type="match status" value="1"/>
</dbReference>
<dbReference type="InterPro" id="IPR000700">
    <property type="entry name" value="PAS-assoc_C"/>
</dbReference>
<evidence type="ECO:0000259" key="7">
    <source>
        <dbReference type="PROSITE" id="PS50112"/>
    </source>
</evidence>
<dbReference type="Gene3D" id="1.10.10.60">
    <property type="entry name" value="Homeodomain-like"/>
    <property type="match status" value="1"/>
</dbReference>
<dbReference type="PRINTS" id="PR01590">
    <property type="entry name" value="HTHFIS"/>
</dbReference>
<evidence type="ECO:0000256" key="2">
    <source>
        <dbReference type="ARBA" id="ARBA00022840"/>
    </source>
</evidence>
<dbReference type="SMART" id="SM00091">
    <property type="entry name" value="PAS"/>
    <property type="match status" value="1"/>
</dbReference>
<dbReference type="PROSITE" id="PS00675">
    <property type="entry name" value="SIGMA54_INTERACT_1"/>
    <property type="match status" value="1"/>
</dbReference>
<dbReference type="PROSITE" id="PS50045">
    <property type="entry name" value="SIGMA54_INTERACT_4"/>
    <property type="match status" value="1"/>
</dbReference>
<keyword evidence="10" id="KW-1185">Reference proteome</keyword>